<dbReference type="AlphaFoldDB" id="A0A060QHM3"/>
<organism evidence="1 2">
    <name type="scientific">Asaia bogorensis</name>
    <dbReference type="NCBI Taxonomy" id="91915"/>
    <lineage>
        <taxon>Bacteria</taxon>
        <taxon>Pseudomonadati</taxon>
        <taxon>Pseudomonadota</taxon>
        <taxon>Alphaproteobacteria</taxon>
        <taxon>Acetobacterales</taxon>
        <taxon>Acetobacteraceae</taxon>
        <taxon>Asaia</taxon>
    </lineage>
</organism>
<reference evidence="1 2" key="2">
    <citation type="journal article" date="2014" name="PLoS ONE">
        <title>Evolution of mitochondria reconstructed from the energy metabolism of living bacteria.</title>
        <authorList>
            <person name="Degli Esposti M."/>
            <person name="Chouaia B."/>
            <person name="Comandatore F."/>
            <person name="Crotti E."/>
            <person name="Sassera D."/>
            <person name="Lievens P.M."/>
            <person name="Daffonchio D."/>
            <person name="Bandi C."/>
        </authorList>
    </citation>
    <scope>NUCLEOTIDE SEQUENCE [LARGE SCALE GENOMIC DNA]</scope>
    <source>
        <strain evidence="1 2">SF2.1</strain>
    </source>
</reference>
<protein>
    <submittedName>
        <fullName evidence="1">Uncharacterized protein</fullName>
    </submittedName>
</protein>
<dbReference type="Proteomes" id="UP000027583">
    <property type="component" value="Unassembled WGS sequence"/>
</dbReference>
<accession>A0A060QHM3</accession>
<evidence type="ECO:0000313" key="2">
    <source>
        <dbReference type="Proteomes" id="UP000027583"/>
    </source>
</evidence>
<proteinExistence type="predicted"/>
<gene>
    <name evidence="1" type="ORF">ASAP_2128</name>
</gene>
<dbReference type="EMBL" id="CBLX010000013">
    <property type="protein sequence ID" value="CDG40173.1"/>
    <property type="molecule type" value="Genomic_DNA"/>
</dbReference>
<sequence length="60" mass="6443">MSNVALPQKASYDATGPHHAVGAGSGYAWVKYHVSPQGLAIPHETSHPCVISFRKMDLPE</sequence>
<name>A0A060QHM3_9PROT</name>
<evidence type="ECO:0000313" key="1">
    <source>
        <dbReference type="EMBL" id="CDG40173.1"/>
    </source>
</evidence>
<reference evidence="1 2" key="1">
    <citation type="journal article" date="2014" name="Genome Biol. Evol.">
        <title>Acetic acid bacteria genomes reveal functional traits for adaptation to life in insect guts.</title>
        <authorList>
            <person name="Chouaia B."/>
            <person name="Gaiarsa S."/>
            <person name="Crotti E."/>
            <person name="Comandatore F."/>
            <person name="Degli Esposti M."/>
            <person name="Ricci I."/>
            <person name="Alma A."/>
            <person name="Favia G."/>
            <person name="Bandi C."/>
            <person name="Daffonchio D."/>
        </authorList>
    </citation>
    <scope>NUCLEOTIDE SEQUENCE [LARGE SCALE GENOMIC DNA]</scope>
    <source>
        <strain evidence="1 2">SF2.1</strain>
    </source>
</reference>
<comment type="caution">
    <text evidence="1">The sequence shown here is derived from an EMBL/GenBank/DDBJ whole genome shotgun (WGS) entry which is preliminary data.</text>
</comment>